<feature type="transmembrane region" description="Helical" evidence="1">
    <location>
        <begin position="72"/>
        <end position="88"/>
    </location>
</feature>
<comment type="caution">
    <text evidence="3">The sequence shown here is derived from an EMBL/GenBank/DDBJ whole genome shotgun (WGS) entry which is preliminary data.</text>
</comment>
<feature type="domain" description="Phosphatidic acid phosphatase type 2/haloperoxidase" evidence="2">
    <location>
        <begin position="104"/>
        <end position="225"/>
    </location>
</feature>
<keyword evidence="1" id="KW-0472">Membrane</keyword>
<dbReference type="CDD" id="cd03396">
    <property type="entry name" value="PAP2_like_6"/>
    <property type="match status" value="1"/>
</dbReference>
<dbReference type="RefSeq" id="WP_088482917.1">
    <property type="nucleotide sequence ID" value="NZ_NISI01000002.1"/>
</dbReference>
<keyword evidence="1" id="KW-1133">Transmembrane helix</keyword>
<keyword evidence="4" id="KW-1185">Reference proteome</keyword>
<name>A0A254NIT4_9BURK</name>
<evidence type="ECO:0000259" key="2">
    <source>
        <dbReference type="Pfam" id="PF01569"/>
    </source>
</evidence>
<dbReference type="SUPFAM" id="SSF48317">
    <property type="entry name" value="Acid phosphatase/Vanadium-dependent haloperoxidase"/>
    <property type="match status" value="1"/>
</dbReference>
<dbReference type="OrthoDB" id="7348799at2"/>
<evidence type="ECO:0000256" key="1">
    <source>
        <dbReference type="SAM" id="Phobius"/>
    </source>
</evidence>
<reference evidence="3 4" key="1">
    <citation type="journal article" date="2007" name="Int. J. Syst. Evol. Microbiol.">
        <title>Description of Pelomonas aquatica sp. nov. and Pelomonas puraquae sp. nov., isolated from industrial and haemodialysis water.</title>
        <authorList>
            <person name="Gomila M."/>
            <person name="Bowien B."/>
            <person name="Falsen E."/>
            <person name="Moore E.R."/>
            <person name="Lalucat J."/>
        </authorList>
    </citation>
    <scope>NUCLEOTIDE SEQUENCE [LARGE SCALE GENOMIC DNA]</scope>
    <source>
        <strain evidence="3 4">CCUG 52769</strain>
    </source>
</reference>
<feature type="transmembrane region" description="Helical" evidence="1">
    <location>
        <begin position="154"/>
        <end position="173"/>
    </location>
</feature>
<dbReference type="Pfam" id="PF01569">
    <property type="entry name" value="PAP2"/>
    <property type="match status" value="1"/>
</dbReference>
<keyword evidence="1" id="KW-0812">Transmembrane</keyword>
<accession>A0A254NIT4</accession>
<feature type="transmembrane region" description="Helical" evidence="1">
    <location>
        <begin position="180"/>
        <end position="197"/>
    </location>
</feature>
<dbReference type="InterPro" id="IPR036938">
    <property type="entry name" value="PAP2/HPO_sf"/>
</dbReference>
<organism evidence="3 4">
    <name type="scientific">Roseateles puraquae</name>
    <dbReference type="NCBI Taxonomy" id="431059"/>
    <lineage>
        <taxon>Bacteria</taxon>
        <taxon>Pseudomonadati</taxon>
        <taxon>Pseudomonadota</taxon>
        <taxon>Betaproteobacteria</taxon>
        <taxon>Burkholderiales</taxon>
        <taxon>Sphaerotilaceae</taxon>
        <taxon>Roseateles</taxon>
    </lineage>
</organism>
<feature type="transmembrane region" description="Helical" evidence="1">
    <location>
        <begin position="17"/>
        <end position="35"/>
    </location>
</feature>
<feature type="transmembrane region" description="Helical" evidence="1">
    <location>
        <begin position="100"/>
        <end position="119"/>
    </location>
</feature>
<protein>
    <submittedName>
        <fullName evidence="3">Phosphoesterase</fullName>
    </submittedName>
</protein>
<dbReference type="Proteomes" id="UP000197446">
    <property type="component" value="Unassembled WGS sequence"/>
</dbReference>
<evidence type="ECO:0000313" key="4">
    <source>
        <dbReference type="Proteomes" id="UP000197446"/>
    </source>
</evidence>
<proteinExistence type="predicted"/>
<dbReference type="InterPro" id="IPR000326">
    <property type="entry name" value="PAP2/HPO"/>
</dbReference>
<dbReference type="AlphaFoldDB" id="A0A254NIT4"/>
<sequence>MDTPLDATGGRPARFSAAARSLLAVAAGLVVLLAWDASGLDLRVMRLVGGPEGFALREHWFTTQVIHQGGRALSWAVVGFILLANLWPRVLPALTRRERSAWLGITLLCLAVVSVVKRVSLTSCPWDLSEFGGSASYVSHWAFGLQDGGGGHCFPSGHASAAFAFLSGGWVLARAYPRLARVWLCSVIGLGVVYGLGQMLRGAHYPSHTMWTAWICWAVTVGAVLLLKVSQAPGK</sequence>
<evidence type="ECO:0000313" key="3">
    <source>
        <dbReference type="EMBL" id="OWR04783.1"/>
    </source>
</evidence>
<gene>
    <name evidence="3" type="ORF">CDO81_09415</name>
</gene>
<dbReference type="Gene3D" id="1.20.144.10">
    <property type="entry name" value="Phosphatidic acid phosphatase type 2/haloperoxidase"/>
    <property type="match status" value="1"/>
</dbReference>
<feature type="transmembrane region" description="Helical" evidence="1">
    <location>
        <begin position="209"/>
        <end position="227"/>
    </location>
</feature>
<dbReference type="EMBL" id="NISI01000002">
    <property type="protein sequence ID" value="OWR04783.1"/>
    <property type="molecule type" value="Genomic_DNA"/>
</dbReference>